<feature type="binding site" evidence="19">
    <location>
        <position position="850"/>
    </location>
    <ligand>
        <name>Mn(2+)</name>
        <dbReference type="ChEBI" id="CHEBI:29035"/>
        <label>3</label>
    </ligand>
</feature>
<evidence type="ECO:0000259" key="21">
    <source>
        <dbReference type="PROSITE" id="PS51855"/>
    </source>
</evidence>
<feature type="region of interest" description="Carboxyphosphate synthetic domain" evidence="19">
    <location>
        <begin position="1"/>
        <end position="402"/>
    </location>
</feature>
<keyword evidence="13 19" id="KW-0665">Pyrimidine biosynthesis</keyword>
<dbReference type="Gene3D" id="3.40.50.20">
    <property type="match status" value="2"/>
</dbReference>
<feature type="binding site" evidence="19">
    <location>
        <position position="129"/>
    </location>
    <ligand>
        <name>ATP</name>
        <dbReference type="ChEBI" id="CHEBI:30616"/>
        <label>1</label>
    </ligand>
</feature>
<comment type="catalytic activity">
    <reaction evidence="15 19">
        <text>hydrogencarbonate + NH4(+) + 2 ATP = carbamoyl phosphate + 2 ADP + phosphate + 2 H(+)</text>
        <dbReference type="Rhea" id="RHEA:18029"/>
        <dbReference type="ChEBI" id="CHEBI:15378"/>
        <dbReference type="ChEBI" id="CHEBI:17544"/>
        <dbReference type="ChEBI" id="CHEBI:28938"/>
        <dbReference type="ChEBI" id="CHEBI:30616"/>
        <dbReference type="ChEBI" id="CHEBI:43474"/>
        <dbReference type="ChEBI" id="CHEBI:58228"/>
        <dbReference type="ChEBI" id="CHEBI:456216"/>
        <dbReference type="EC" id="6.3.4.16"/>
    </reaction>
</comment>
<evidence type="ECO:0000256" key="17">
    <source>
        <dbReference type="ARBA" id="ARBA00057223"/>
    </source>
</evidence>
<feature type="binding site" evidence="19">
    <location>
        <position position="241"/>
    </location>
    <ligand>
        <name>ATP</name>
        <dbReference type="ChEBI" id="CHEBI:30616"/>
        <label>1</label>
    </ligand>
</feature>
<accession>H6SR72</accession>
<feature type="domain" description="ATP-grasp" evidence="20">
    <location>
        <begin position="133"/>
        <end position="328"/>
    </location>
</feature>
<dbReference type="Pfam" id="PF02787">
    <property type="entry name" value="CPSase_L_D3"/>
    <property type="match status" value="1"/>
</dbReference>
<dbReference type="AlphaFoldDB" id="H6SR72"/>
<feature type="binding site" evidence="19">
    <location>
        <position position="850"/>
    </location>
    <ligand>
        <name>Mg(2+)</name>
        <dbReference type="ChEBI" id="CHEBI:18420"/>
        <label>3</label>
    </ligand>
</feature>
<evidence type="ECO:0000256" key="1">
    <source>
        <dbReference type="ARBA" id="ARBA00001936"/>
    </source>
</evidence>
<dbReference type="InterPro" id="IPR036897">
    <property type="entry name" value="CarbamoylP_synth_lsu_oligo_sf"/>
</dbReference>
<evidence type="ECO:0000256" key="7">
    <source>
        <dbReference type="ARBA" id="ARBA00022605"/>
    </source>
</evidence>
<comment type="caution">
    <text evidence="19">Lacks conserved residue(s) required for the propagation of feature annotation.</text>
</comment>
<dbReference type="Gene3D" id="1.10.1030.10">
    <property type="entry name" value="Carbamoyl-phosphate synthetase, large subunit oligomerisation domain"/>
    <property type="match status" value="1"/>
</dbReference>
<evidence type="ECO:0000256" key="10">
    <source>
        <dbReference type="ARBA" id="ARBA00022741"/>
    </source>
</evidence>
<dbReference type="RefSeq" id="WP_014416422.1">
    <property type="nucleotide sequence ID" value="NC_017059.1"/>
</dbReference>
<dbReference type="GO" id="GO:0006526">
    <property type="term" value="P:L-arginine biosynthetic process"/>
    <property type="evidence" value="ECO:0007669"/>
    <property type="project" value="UniProtKB-UniRule"/>
</dbReference>
<evidence type="ECO:0000256" key="3">
    <source>
        <dbReference type="ARBA" id="ARBA00005077"/>
    </source>
</evidence>
<dbReference type="STRING" id="1150469.RSPPHO_03168"/>
<feature type="binding site" evidence="19">
    <location>
        <position position="169"/>
    </location>
    <ligand>
        <name>ATP</name>
        <dbReference type="ChEBI" id="CHEBI:30616"/>
        <label>1</label>
    </ligand>
</feature>
<dbReference type="InterPro" id="IPR036914">
    <property type="entry name" value="MGS-like_dom_sf"/>
</dbReference>
<reference evidence="22 23" key="1">
    <citation type="submission" date="2012-02" db="EMBL/GenBank/DDBJ databases">
        <title>Shotgun genome sequence of Phaeospirillum photometricum DSM 122.</title>
        <authorList>
            <person name="Duquesne K."/>
            <person name="Sturgis J."/>
        </authorList>
    </citation>
    <scope>NUCLEOTIDE SEQUENCE [LARGE SCALE GENOMIC DNA]</scope>
    <source>
        <strain evidence="23">DSM122</strain>
    </source>
</reference>
<evidence type="ECO:0000256" key="12">
    <source>
        <dbReference type="ARBA" id="ARBA00022842"/>
    </source>
</evidence>
<dbReference type="InterPro" id="IPR058047">
    <property type="entry name" value="CPSase_preATP-grasp"/>
</dbReference>
<dbReference type="InterPro" id="IPR016185">
    <property type="entry name" value="PreATP-grasp_dom_sf"/>
</dbReference>
<dbReference type="HAMAP" id="MF_01210_B">
    <property type="entry name" value="CPSase_L_chain_B"/>
    <property type="match status" value="1"/>
</dbReference>
<feature type="binding site" evidence="19">
    <location>
        <position position="299"/>
    </location>
    <ligand>
        <name>Mn(2+)</name>
        <dbReference type="ChEBI" id="CHEBI:29035"/>
        <label>2</label>
    </ligand>
</feature>
<dbReference type="SUPFAM" id="SSF56059">
    <property type="entry name" value="Glutathione synthetase ATP-binding domain-like"/>
    <property type="match status" value="2"/>
</dbReference>
<dbReference type="EMBL" id="HE663493">
    <property type="protein sequence ID" value="CCG09794.1"/>
    <property type="molecule type" value="Genomic_DNA"/>
</dbReference>
<dbReference type="Gene3D" id="3.40.50.1380">
    <property type="entry name" value="Methylglyoxal synthase-like domain"/>
    <property type="match status" value="1"/>
</dbReference>
<dbReference type="SUPFAM" id="SSF52335">
    <property type="entry name" value="Methylglyoxal synthase-like"/>
    <property type="match status" value="1"/>
</dbReference>
<feature type="binding site" evidence="19">
    <location>
        <position position="299"/>
    </location>
    <ligand>
        <name>Mn(2+)</name>
        <dbReference type="ChEBI" id="CHEBI:29035"/>
        <label>1</label>
    </ligand>
</feature>
<evidence type="ECO:0000256" key="16">
    <source>
        <dbReference type="ARBA" id="ARBA00048816"/>
    </source>
</evidence>
<dbReference type="InterPro" id="IPR011607">
    <property type="entry name" value="MGS-like_dom"/>
</dbReference>
<evidence type="ECO:0000256" key="11">
    <source>
        <dbReference type="ARBA" id="ARBA00022840"/>
    </source>
</evidence>
<dbReference type="CDD" id="cd01424">
    <property type="entry name" value="MGS_CPS_II"/>
    <property type="match status" value="1"/>
</dbReference>
<dbReference type="GO" id="GO:0004087">
    <property type="term" value="F:carbamoyl-phosphate synthase (ammonia) activity"/>
    <property type="evidence" value="ECO:0007669"/>
    <property type="project" value="UniProtKB-EC"/>
</dbReference>
<dbReference type="FunFam" id="3.40.50.20:FF:000003">
    <property type="entry name" value="Carbamoyl-phosphate synthase large chain"/>
    <property type="match status" value="1"/>
</dbReference>
<evidence type="ECO:0000256" key="13">
    <source>
        <dbReference type="ARBA" id="ARBA00022975"/>
    </source>
</evidence>
<dbReference type="Pfam" id="PF02142">
    <property type="entry name" value="MGS"/>
    <property type="match status" value="1"/>
</dbReference>
<comment type="pathway">
    <text evidence="3 19">Amino-acid biosynthesis; L-arginine biosynthesis; carbamoyl phosphate from bicarbonate: step 1/1.</text>
</comment>
<keyword evidence="11 19" id="KW-0067">ATP-binding</keyword>
<evidence type="ECO:0000256" key="4">
    <source>
        <dbReference type="ARBA" id="ARBA00009799"/>
    </source>
</evidence>
<keyword evidence="8" id="KW-0479">Metal-binding</keyword>
<evidence type="ECO:0000256" key="19">
    <source>
        <dbReference type="HAMAP-Rule" id="MF_01210"/>
    </source>
</evidence>
<feature type="binding site" evidence="19">
    <location>
        <position position="797"/>
    </location>
    <ligand>
        <name>ATP</name>
        <dbReference type="ChEBI" id="CHEBI:30616"/>
        <label>2</label>
    </ligand>
</feature>
<dbReference type="FunFam" id="1.10.1030.10:FF:000002">
    <property type="entry name" value="Carbamoyl-phosphate synthase large chain"/>
    <property type="match status" value="1"/>
</dbReference>
<evidence type="ECO:0000313" key="23">
    <source>
        <dbReference type="Proteomes" id="UP000033220"/>
    </source>
</evidence>
<feature type="region of interest" description="Allosteric domain" evidence="19">
    <location>
        <begin position="945"/>
        <end position="1082"/>
    </location>
</feature>
<keyword evidence="23" id="KW-1185">Reference proteome</keyword>
<feature type="binding site" evidence="19">
    <location>
        <position position="301"/>
    </location>
    <ligand>
        <name>Mn(2+)</name>
        <dbReference type="ChEBI" id="CHEBI:29035"/>
        <label>2</label>
    </ligand>
</feature>
<dbReference type="InterPro" id="IPR006275">
    <property type="entry name" value="CPSase_lsu"/>
</dbReference>
<dbReference type="NCBIfam" id="TIGR01369">
    <property type="entry name" value="CPSaseII_lrg"/>
    <property type="match status" value="1"/>
</dbReference>
<dbReference type="PANTHER" id="PTHR11405:SF53">
    <property type="entry name" value="CARBAMOYL-PHOSPHATE SYNTHASE [AMMONIA], MITOCHONDRIAL"/>
    <property type="match status" value="1"/>
</dbReference>
<feature type="binding site" evidence="19">
    <location>
        <position position="301"/>
    </location>
    <ligand>
        <name>Mg(2+)</name>
        <dbReference type="ChEBI" id="CHEBI:18420"/>
        <label>2</label>
    </ligand>
</feature>
<feature type="binding site" evidence="19">
    <location>
        <position position="215"/>
    </location>
    <ligand>
        <name>ATP</name>
        <dbReference type="ChEBI" id="CHEBI:30616"/>
        <label>1</label>
    </ligand>
</feature>
<evidence type="ECO:0000256" key="18">
    <source>
        <dbReference type="ARBA" id="ARBA00062056"/>
    </source>
</evidence>
<feature type="binding site" evidence="19">
    <location>
        <position position="299"/>
    </location>
    <ligand>
        <name>ATP</name>
        <dbReference type="ChEBI" id="CHEBI:30616"/>
        <label>1</label>
    </ligand>
</feature>
<feature type="binding site" evidence="19">
    <location>
        <position position="798"/>
    </location>
    <ligand>
        <name>ATP</name>
        <dbReference type="ChEBI" id="CHEBI:30616"/>
        <label>2</label>
    </ligand>
</feature>
<feature type="binding site" evidence="19">
    <location>
        <position position="852"/>
    </location>
    <ligand>
        <name>Mg(2+)</name>
        <dbReference type="ChEBI" id="CHEBI:18420"/>
        <label>4</label>
    </ligand>
</feature>
<comment type="catalytic activity">
    <reaction evidence="16 19">
        <text>hydrogencarbonate + L-glutamine + 2 ATP + H2O = carbamoyl phosphate + L-glutamate + 2 ADP + phosphate + 2 H(+)</text>
        <dbReference type="Rhea" id="RHEA:18633"/>
        <dbReference type="ChEBI" id="CHEBI:15377"/>
        <dbReference type="ChEBI" id="CHEBI:15378"/>
        <dbReference type="ChEBI" id="CHEBI:17544"/>
        <dbReference type="ChEBI" id="CHEBI:29985"/>
        <dbReference type="ChEBI" id="CHEBI:30616"/>
        <dbReference type="ChEBI" id="CHEBI:43474"/>
        <dbReference type="ChEBI" id="CHEBI:58228"/>
        <dbReference type="ChEBI" id="CHEBI:58359"/>
        <dbReference type="ChEBI" id="CHEBI:456216"/>
        <dbReference type="EC" id="6.3.5.5"/>
    </reaction>
</comment>
<dbReference type="EC" id="6.3.4.16" evidence="19"/>
<feature type="binding site" evidence="19">
    <location>
        <position position="795"/>
    </location>
    <ligand>
        <name>ATP</name>
        <dbReference type="ChEBI" id="CHEBI:30616"/>
        <label>2</label>
    </ligand>
</feature>
<gene>
    <name evidence="19" type="primary">carB</name>
    <name evidence="22" type="ORF">RSPPHO_03168</name>
</gene>
<dbReference type="InterPro" id="IPR005480">
    <property type="entry name" value="CPSase_lsu_oligo"/>
</dbReference>
<dbReference type="PROSITE" id="PS50975">
    <property type="entry name" value="ATP_GRASP"/>
    <property type="match status" value="2"/>
</dbReference>
<feature type="binding site" evidence="19">
    <location>
        <position position="724"/>
    </location>
    <ligand>
        <name>ATP</name>
        <dbReference type="ChEBI" id="CHEBI:30616"/>
        <label>2</label>
    </ligand>
</feature>
<feature type="binding site" evidence="19">
    <location>
        <position position="770"/>
    </location>
    <ligand>
        <name>ATP</name>
        <dbReference type="ChEBI" id="CHEBI:30616"/>
        <label>2</label>
    </ligand>
</feature>
<evidence type="ECO:0000256" key="15">
    <source>
        <dbReference type="ARBA" id="ARBA00047359"/>
    </source>
</evidence>
<feature type="binding site" evidence="19">
    <location>
        <position position="285"/>
    </location>
    <ligand>
        <name>Mg(2+)</name>
        <dbReference type="ChEBI" id="CHEBI:18420"/>
        <label>1</label>
    </ligand>
</feature>
<feature type="domain" description="ATP-grasp" evidence="20">
    <location>
        <begin position="688"/>
        <end position="879"/>
    </location>
</feature>
<feature type="binding site" evidence="19">
    <location>
        <position position="838"/>
    </location>
    <ligand>
        <name>Mn(2+)</name>
        <dbReference type="ChEBI" id="CHEBI:29035"/>
        <label>3</label>
    </ligand>
</feature>
<comment type="similarity">
    <text evidence="4 19">Belongs to the CarB family.</text>
</comment>
<feature type="binding site" evidence="19">
    <location>
        <position position="850"/>
    </location>
    <ligand>
        <name>Mg(2+)</name>
        <dbReference type="ChEBI" id="CHEBI:18420"/>
        <label>4</label>
    </ligand>
</feature>
<feature type="binding site" evidence="19">
    <location>
        <position position="176"/>
    </location>
    <ligand>
        <name>ATP</name>
        <dbReference type="ChEBI" id="CHEBI:30616"/>
        <label>1</label>
    </ligand>
</feature>
<feature type="binding site" evidence="19">
    <location>
        <position position="299"/>
    </location>
    <ligand>
        <name>Mg(2+)</name>
        <dbReference type="ChEBI" id="CHEBI:18420"/>
        <label>1</label>
    </ligand>
</feature>
<dbReference type="SUPFAM" id="SSF48108">
    <property type="entry name" value="Carbamoyl phosphate synthetase, large subunit connection domain"/>
    <property type="match status" value="1"/>
</dbReference>
<comment type="domain">
    <text evidence="19">The large subunit is composed of 2 ATP-grasp domains that are involved in binding the 2 ATP molecules needed for carbamoyl phosphate synthesis. The N-terminal ATP-grasp domain (referred to as the carboxyphosphate synthetic component) catalyzes the ATP-dependent phosphorylation of hydrogencarbonate to carboxyphosphate and the subsequent nucleophilic attack by ammonia to form a carbamate intermediate. The C-terminal ATP-grasp domain (referred to as the carbamoyl phosphate synthetic component) then catalyzes the phosphorylation of carbamate with the second ATP to form the end product carbamoyl phosphate. The reactive and unstable enzyme intermediates are sequentially channeled from one active site to the next through the interior of the protein over a distance of at least 96 A.</text>
</comment>
<keyword evidence="7 19" id="KW-0028">Amino-acid biosynthesis</keyword>
<evidence type="ECO:0000256" key="8">
    <source>
        <dbReference type="ARBA" id="ARBA00022723"/>
    </source>
</evidence>
<proteinExistence type="inferred from homology"/>
<dbReference type="NCBIfam" id="NF003671">
    <property type="entry name" value="PRK05294.1"/>
    <property type="match status" value="1"/>
</dbReference>
<dbReference type="GO" id="GO:0046872">
    <property type="term" value="F:metal ion binding"/>
    <property type="evidence" value="ECO:0007669"/>
    <property type="project" value="UniProtKB-KW"/>
</dbReference>
<feature type="domain" description="MGS-like" evidence="21">
    <location>
        <begin position="945"/>
        <end position="1082"/>
    </location>
</feature>
<feature type="binding site" evidence="19">
    <location>
        <position position="765"/>
    </location>
    <ligand>
        <name>ATP</name>
        <dbReference type="ChEBI" id="CHEBI:30616"/>
        <label>2</label>
    </ligand>
</feature>
<feature type="binding site" evidence="19">
    <location>
        <position position="796"/>
    </location>
    <ligand>
        <name>ATP</name>
        <dbReference type="ChEBI" id="CHEBI:30616"/>
        <label>2</label>
    </ligand>
</feature>
<feature type="binding site" evidence="19">
    <location>
        <position position="210"/>
    </location>
    <ligand>
        <name>ATP</name>
        <dbReference type="ChEBI" id="CHEBI:30616"/>
        <label>1</label>
    </ligand>
</feature>
<dbReference type="InterPro" id="IPR005479">
    <property type="entry name" value="CPAse_ATP-bd"/>
</dbReference>
<dbReference type="PROSITE" id="PS00866">
    <property type="entry name" value="CPSASE_1"/>
    <property type="match status" value="1"/>
</dbReference>
<keyword evidence="12" id="KW-0460">Magnesium</keyword>
<comment type="subunit">
    <text evidence="18 19">Composed of two chains; the small (or glutamine) chain promotes the hydrolysis of glutamine to ammonia, which is used by the large (or ammonia) chain to synthesize carbamoyl phosphate. Tetramer of heterodimers (alpha,beta)4.</text>
</comment>
<comment type="cofactor">
    <cofactor evidence="1">
        <name>Mn(2+)</name>
        <dbReference type="ChEBI" id="CHEBI:29035"/>
    </cofactor>
</comment>
<feature type="binding site" evidence="19">
    <location>
        <position position="242"/>
    </location>
    <ligand>
        <name>ATP</name>
        <dbReference type="ChEBI" id="CHEBI:30616"/>
        <label>1</label>
    </ligand>
</feature>
<comment type="pathway">
    <text evidence="2 19">Pyrimidine metabolism; UMP biosynthesis via de novo pathway; (S)-dihydroorotate from bicarbonate: step 1/3.</text>
</comment>
<sequence length="1082" mass="116450">MPRRTDIKSILIVGAGPIVIGQACEFDYSGAQACKALRAEGYRVILVNSNPATIMTDPETADATYIEPITPEMVEAIIARERPDALLPTMGGQTALNTAMALAERGTLERYGVEMIAARKDVIAKAEDRLLFREAMKRIGLDCPRSALVNTVEEAQAALEEIGLPVIIRPSFTLGGQGGGLAFNRAEYDQIIASGLAASPIRQVLVEESVLGWKEYEMEVVRDRADNCIIVCSIENVDPMGVHTGDSITVAPALTLTDKEYQIMRDASIACLREIGVETGGSNVQFAVNPADGRLVVIEMNPRVSRSSALASKATGFPIAKVAAKLAVGYTLDELTNDITGVTPASFEPTIDYVVTKLPRFTFEKFPDTEPLLNSSMKSVGEAMAIGRTFAESLQKGLRSLDIGLTGLDEIDIPGSDGPDGKDAIRAALSKPRPDRLLVIAQALRQGFSIEDVGAVCHYDPWFLARLKEIIDEEARLRAEGLPTDAVGLLRVKKMGFSDARLATLTGKSLTEVSFRRQVLNVHPVFKRIDTCAAEFASRTPYLYSCYEGDGVTPAECEAEVSERDKVIILGGGPNRIGQGIEFDYCCVHAAYALSEAGFETIMVNCNPETVSTDYDTSDRLYFEPLTPEDVIELARKEQEKGRLLGCIVQYGGQTPLKLAHHLEKAGIPVLGTSPDAIDLAEDRERFQKLIVDLKLRQPRNGVAISVEQARGVAAQIGYPVVIRPSNVLGGRAMQIVHDESRLNAYMGEAVKVSGTQPVLIDGYLAGAIEVDVDAIADGETTYIAGIMQHIEEAGIHSGDSACSLPPYSLSPALITELSRQTEELARALKVRGLMNVQYAIKGDDIYLLEVNPRASRTVPFVAKATGVPVAKIAARVMAGERLADFKLTPPVFNHVAVKEAVFPFARFPGVDIVLGPEMKSTGEVMGIDTTFARAYAKSQLGAGVALPTTGNAFLSVRDADKALVVETACALKALGFGIVATRGTATLLHAAGLEVRVVNKVLEGRPHCVDAMLSGDIQLVVNTTEGVQSQKDSFDIRHTALMRNIPHYTTLAGADAAVKAMAAIRQGQLEVAPLQEYFGKP</sequence>
<feature type="binding site" evidence="19">
    <location>
        <position position="208"/>
    </location>
    <ligand>
        <name>ATP</name>
        <dbReference type="ChEBI" id="CHEBI:30616"/>
        <label>1</label>
    </ligand>
</feature>
<feature type="binding site" evidence="19">
    <location>
        <position position="850"/>
    </location>
    <ligand>
        <name>ATP</name>
        <dbReference type="ChEBI" id="CHEBI:30616"/>
        <label>2</label>
    </ligand>
</feature>
<evidence type="ECO:0000256" key="5">
    <source>
        <dbReference type="ARBA" id="ARBA00022571"/>
    </source>
</evidence>
<dbReference type="HAMAP" id="MF_01210_A">
    <property type="entry name" value="CPSase_L_chain_A"/>
    <property type="match status" value="1"/>
</dbReference>
<feature type="binding site" evidence="19">
    <location>
        <position position="852"/>
    </location>
    <ligand>
        <name>Mn(2+)</name>
        <dbReference type="ChEBI" id="CHEBI:29035"/>
        <label>4</label>
    </ligand>
</feature>
<feature type="binding site" evidence="19">
    <location>
        <position position="838"/>
    </location>
    <ligand>
        <name>Mg(2+)</name>
        <dbReference type="ChEBI" id="CHEBI:18420"/>
        <label>3</label>
    </ligand>
</feature>
<dbReference type="HOGENOM" id="CLU_000513_1_0_5"/>
<evidence type="ECO:0000313" key="22">
    <source>
        <dbReference type="EMBL" id="CCG09794.1"/>
    </source>
</evidence>
<name>H6SR72_PARPM</name>
<keyword evidence="14" id="KW-0464">Manganese</keyword>
<dbReference type="PANTHER" id="PTHR11405">
    <property type="entry name" value="CARBAMOYLTRANSFERASE FAMILY MEMBER"/>
    <property type="match status" value="1"/>
</dbReference>
<dbReference type="GO" id="GO:0004088">
    <property type="term" value="F:carbamoyl-phosphate synthase (glutamine-hydrolyzing) activity"/>
    <property type="evidence" value="ECO:0007669"/>
    <property type="project" value="UniProtKB-UniRule"/>
</dbReference>
<dbReference type="InterPro" id="IPR011761">
    <property type="entry name" value="ATP-grasp"/>
</dbReference>
<dbReference type="PROSITE" id="PS51257">
    <property type="entry name" value="PROKAR_LIPOPROTEIN"/>
    <property type="match status" value="1"/>
</dbReference>
<dbReference type="GO" id="GO:0005524">
    <property type="term" value="F:ATP binding"/>
    <property type="evidence" value="ECO:0007669"/>
    <property type="project" value="UniProtKB-UniRule"/>
</dbReference>
<dbReference type="PROSITE" id="PS00867">
    <property type="entry name" value="CPSASE_2"/>
    <property type="match status" value="2"/>
</dbReference>
<evidence type="ECO:0000256" key="2">
    <source>
        <dbReference type="ARBA" id="ARBA00004812"/>
    </source>
</evidence>
<keyword evidence="10 19" id="KW-0547">Nucleotide-binding</keyword>
<dbReference type="Proteomes" id="UP000033220">
    <property type="component" value="Chromosome DSM 122"/>
</dbReference>
<dbReference type="UniPathway" id="UPA00070">
    <property type="reaction ID" value="UER00115"/>
</dbReference>
<dbReference type="UniPathway" id="UPA00068">
    <property type="reaction ID" value="UER00171"/>
</dbReference>
<dbReference type="InterPro" id="IPR005483">
    <property type="entry name" value="CPSase_dom"/>
</dbReference>
<dbReference type="InterPro" id="IPR033937">
    <property type="entry name" value="MGS_CPS_CarB"/>
</dbReference>
<dbReference type="PROSITE" id="PS51855">
    <property type="entry name" value="MGS"/>
    <property type="match status" value="1"/>
</dbReference>
<keyword evidence="9 19" id="KW-0677">Repeat</keyword>
<keyword evidence="6 19" id="KW-0436">Ligase</keyword>
<feature type="binding site" evidence="19">
    <location>
        <position position="763"/>
    </location>
    <ligand>
        <name>ATP</name>
        <dbReference type="ChEBI" id="CHEBI:30616"/>
        <label>2</label>
    </ligand>
</feature>
<feature type="binding site" evidence="19">
    <location>
        <position position="175"/>
    </location>
    <ligand>
        <name>ATP</name>
        <dbReference type="ChEBI" id="CHEBI:30616"/>
        <label>1</label>
    </ligand>
</feature>
<evidence type="ECO:0000256" key="6">
    <source>
        <dbReference type="ARBA" id="ARBA00022598"/>
    </source>
</evidence>
<dbReference type="KEGG" id="rpm:RSPPHO_03168"/>
<dbReference type="FunFam" id="3.30.470.20:FF:000013">
    <property type="entry name" value="Carbamoyl-phosphate synthase large chain"/>
    <property type="match status" value="1"/>
</dbReference>
<evidence type="ECO:0000259" key="20">
    <source>
        <dbReference type="PROSITE" id="PS50975"/>
    </source>
</evidence>
<dbReference type="PATRIC" id="fig|1150469.3.peg.3568"/>
<feature type="binding site" evidence="19">
    <location>
        <position position="299"/>
    </location>
    <ligand>
        <name>Mg(2+)</name>
        <dbReference type="ChEBI" id="CHEBI:18420"/>
        <label>2</label>
    </ligand>
</feature>
<comment type="cofactor">
    <cofactor evidence="19">
        <name>Mg(2+)</name>
        <dbReference type="ChEBI" id="CHEBI:18420"/>
    </cofactor>
    <cofactor evidence="19">
        <name>Mn(2+)</name>
        <dbReference type="ChEBI" id="CHEBI:29035"/>
    </cofactor>
    <text evidence="19">Binds 4 Mg(2+) or Mn(2+) ions per subunit.</text>
</comment>
<dbReference type="EC" id="6.3.5.5" evidence="19"/>
<evidence type="ECO:0000256" key="14">
    <source>
        <dbReference type="ARBA" id="ARBA00023211"/>
    </source>
</evidence>
<dbReference type="SMART" id="SM01096">
    <property type="entry name" value="CPSase_L_D3"/>
    <property type="match status" value="1"/>
</dbReference>
<feature type="binding site" evidence="19">
    <location>
        <position position="285"/>
    </location>
    <ligand>
        <name>ATP</name>
        <dbReference type="ChEBI" id="CHEBI:30616"/>
        <label>1</label>
    </ligand>
</feature>
<dbReference type="GO" id="GO:0005737">
    <property type="term" value="C:cytoplasm"/>
    <property type="evidence" value="ECO:0007669"/>
    <property type="project" value="TreeGrafter"/>
</dbReference>
<dbReference type="FunFam" id="3.30.470.20:FF:000007">
    <property type="entry name" value="Carbamoyl-phosphate synthase large chain"/>
    <property type="match status" value="1"/>
</dbReference>
<comment type="function">
    <text evidence="17 19">Large subunit of the glutamine-dependent carbamoyl phosphate synthetase (CPSase). CPSase catalyzes the formation of carbamoyl phosphate from the ammonia moiety of glutamine, carbonate, and phosphate donated by ATP, constituting the first step of 2 biosynthetic pathways, one leading to arginine and/or urea and the other to pyrimidine nucleotides. The large subunit (synthetase) binds the substrates ammonia (free or transferred from glutamine from the small subunit), hydrogencarbonate and ATP and carries out an ATP-coupled ligase reaction, activating hydrogencarbonate by forming carboxy phosphate which reacts with ammonia to form carbamoyl phosphate.</text>
</comment>
<dbReference type="FunFam" id="3.40.50.20:FF:000001">
    <property type="entry name" value="Carbamoyl-phosphate synthase large chain"/>
    <property type="match status" value="1"/>
</dbReference>
<dbReference type="Pfam" id="PF02786">
    <property type="entry name" value="CPSase_L_D2"/>
    <property type="match status" value="2"/>
</dbReference>
<dbReference type="SUPFAM" id="SSF52440">
    <property type="entry name" value="PreATP-grasp domain"/>
    <property type="match status" value="2"/>
</dbReference>
<dbReference type="SMART" id="SM00851">
    <property type="entry name" value="MGS"/>
    <property type="match status" value="1"/>
</dbReference>
<protein>
    <recommendedName>
        <fullName evidence="19">Carbamoyl phosphate synthase large chain</fullName>
        <ecNumber evidence="19">6.3.4.16</ecNumber>
        <ecNumber evidence="19">6.3.5.5</ecNumber>
    </recommendedName>
    <alternativeName>
        <fullName evidence="19">Carbamoyl phosphate synthetase ammonia chain</fullName>
    </alternativeName>
</protein>
<feature type="binding site" evidence="19">
    <location>
        <position position="285"/>
    </location>
    <ligand>
        <name>Mn(2+)</name>
        <dbReference type="ChEBI" id="CHEBI:29035"/>
        <label>1</label>
    </ligand>
</feature>
<dbReference type="OrthoDB" id="9804197at2"/>
<organism evidence="22 23">
    <name type="scientific">Pararhodospirillum photometricum DSM 122</name>
    <dbReference type="NCBI Taxonomy" id="1150469"/>
    <lineage>
        <taxon>Bacteria</taxon>
        <taxon>Pseudomonadati</taxon>
        <taxon>Pseudomonadota</taxon>
        <taxon>Alphaproteobacteria</taxon>
        <taxon>Rhodospirillales</taxon>
        <taxon>Rhodospirillaceae</taxon>
        <taxon>Pararhodospirillum</taxon>
    </lineage>
</organism>
<dbReference type="PRINTS" id="PR00098">
    <property type="entry name" value="CPSASE"/>
</dbReference>
<feature type="binding site" evidence="19">
    <location>
        <position position="243"/>
    </location>
    <ligand>
        <name>ATP</name>
        <dbReference type="ChEBI" id="CHEBI:30616"/>
        <label>1</label>
    </ligand>
</feature>
<dbReference type="Pfam" id="PF25596">
    <property type="entry name" value="CPSase_L_D1"/>
    <property type="match status" value="2"/>
</dbReference>
<evidence type="ECO:0000256" key="9">
    <source>
        <dbReference type="ARBA" id="ARBA00022737"/>
    </source>
</evidence>
<feature type="binding site" evidence="19">
    <location>
        <position position="850"/>
    </location>
    <ligand>
        <name>Mn(2+)</name>
        <dbReference type="ChEBI" id="CHEBI:29035"/>
        <label>4</label>
    </ligand>
</feature>
<dbReference type="NCBIfam" id="NF009455">
    <property type="entry name" value="PRK12815.1"/>
    <property type="match status" value="1"/>
</dbReference>
<dbReference type="GO" id="GO:0006541">
    <property type="term" value="P:glutamine metabolic process"/>
    <property type="evidence" value="ECO:0007669"/>
    <property type="project" value="TreeGrafter"/>
</dbReference>
<feature type="binding site" evidence="19">
    <location>
        <position position="838"/>
    </location>
    <ligand>
        <name>ATP</name>
        <dbReference type="ChEBI" id="CHEBI:30616"/>
        <label>2</label>
    </ligand>
</feature>
<keyword evidence="5 19" id="KW-0055">Arginine biosynthesis</keyword>
<dbReference type="GO" id="GO:0044205">
    <property type="term" value="P:'de novo' UMP biosynthetic process"/>
    <property type="evidence" value="ECO:0007669"/>
    <property type="project" value="UniProtKB-UniRule"/>
</dbReference>
<dbReference type="Gene3D" id="3.30.470.20">
    <property type="entry name" value="ATP-grasp fold, B domain"/>
    <property type="match status" value="2"/>
</dbReference>
<dbReference type="eggNOG" id="COG0458">
    <property type="taxonomic scope" value="Bacteria"/>
</dbReference>